<dbReference type="AlphaFoldDB" id="A0A6I3L6I2"/>
<dbReference type="GO" id="GO:0003887">
    <property type="term" value="F:DNA-directed DNA polymerase activity"/>
    <property type="evidence" value="ECO:0007669"/>
    <property type="project" value="InterPro"/>
</dbReference>
<accession>A0A6I3L6I2</accession>
<dbReference type="Gene3D" id="3.30.460.10">
    <property type="entry name" value="Beta Polymerase, domain 2"/>
    <property type="match status" value="1"/>
</dbReference>
<dbReference type="InterPro" id="IPR004013">
    <property type="entry name" value="PHP_dom"/>
</dbReference>
<comment type="caution">
    <text evidence="6">The sequence shown here is derived from an EMBL/GenBank/DDBJ whole genome shotgun (WGS) entry which is preliminary data.</text>
</comment>
<dbReference type="SUPFAM" id="SSF89550">
    <property type="entry name" value="PHP domain-like"/>
    <property type="match status" value="1"/>
</dbReference>
<dbReference type="GO" id="GO:0003677">
    <property type="term" value="F:DNA binding"/>
    <property type="evidence" value="ECO:0007669"/>
    <property type="project" value="InterPro"/>
</dbReference>
<dbReference type="Gene3D" id="3.20.20.140">
    <property type="entry name" value="Metal-dependent hydrolases"/>
    <property type="match status" value="1"/>
</dbReference>
<dbReference type="Pfam" id="PF02811">
    <property type="entry name" value="PHP"/>
    <property type="match status" value="1"/>
</dbReference>
<keyword evidence="6" id="KW-0540">Nuclease</keyword>
<keyword evidence="7" id="KW-1185">Reference proteome</keyword>
<dbReference type="InterPro" id="IPR037160">
    <property type="entry name" value="DNA_Pol_thumb_sf"/>
</dbReference>
<feature type="domain" description="Polymerase/histidinol phosphatase N-terminal" evidence="4">
    <location>
        <begin position="340"/>
        <end position="417"/>
    </location>
</feature>
<evidence type="ECO:0000313" key="7">
    <source>
        <dbReference type="Proteomes" id="UP000432464"/>
    </source>
</evidence>
<feature type="region of interest" description="Disordered" evidence="3">
    <location>
        <begin position="575"/>
        <end position="605"/>
    </location>
</feature>
<feature type="domain" description="DNA-directed DNA polymerase X" evidence="5">
    <location>
        <begin position="2"/>
        <end position="316"/>
    </location>
</feature>
<dbReference type="InterPro" id="IPR047967">
    <property type="entry name" value="PolX_PHP"/>
</dbReference>
<gene>
    <name evidence="6" type="primary">polX</name>
    <name evidence="6" type="ORF">GLP40_25195</name>
</gene>
<dbReference type="Gene3D" id="3.30.210.10">
    <property type="entry name" value="DNA polymerase, thumb domain"/>
    <property type="match status" value="1"/>
</dbReference>
<dbReference type="Pfam" id="PF14716">
    <property type="entry name" value="HHH_8"/>
    <property type="match status" value="1"/>
</dbReference>
<keyword evidence="1" id="KW-0808">Transferase</keyword>
<keyword evidence="6" id="KW-0378">Hydrolase</keyword>
<dbReference type="InterPro" id="IPR003141">
    <property type="entry name" value="Pol/His_phosphatase_N"/>
</dbReference>
<organism evidence="6 7">
    <name type="scientific">Nocardia aurantiaca</name>
    <dbReference type="NCBI Taxonomy" id="2675850"/>
    <lineage>
        <taxon>Bacteria</taxon>
        <taxon>Bacillati</taxon>
        <taxon>Actinomycetota</taxon>
        <taxon>Actinomycetes</taxon>
        <taxon>Mycobacteriales</taxon>
        <taxon>Nocardiaceae</taxon>
        <taxon>Nocardia</taxon>
    </lineage>
</organism>
<dbReference type="InterPro" id="IPR016195">
    <property type="entry name" value="Pol/histidinol_Pase-like"/>
</dbReference>
<dbReference type="Pfam" id="PF14791">
    <property type="entry name" value="DNA_pol_B_thumb"/>
    <property type="match status" value="1"/>
</dbReference>
<evidence type="ECO:0000259" key="5">
    <source>
        <dbReference type="SMART" id="SM00483"/>
    </source>
</evidence>
<dbReference type="InterPro" id="IPR050243">
    <property type="entry name" value="PHP_phosphatase"/>
</dbReference>
<dbReference type="GO" id="GO:0005829">
    <property type="term" value="C:cytosol"/>
    <property type="evidence" value="ECO:0007669"/>
    <property type="project" value="TreeGrafter"/>
</dbReference>
<dbReference type="Proteomes" id="UP000432464">
    <property type="component" value="Unassembled WGS sequence"/>
</dbReference>
<dbReference type="Gene3D" id="1.10.150.110">
    <property type="entry name" value="DNA polymerase beta, N-terminal domain-like"/>
    <property type="match status" value="1"/>
</dbReference>
<dbReference type="GO" id="GO:0008270">
    <property type="term" value="F:zinc ion binding"/>
    <property type="evidence" value="ECO:0007669"/>
    <property type="project" value="TreeGrafter"/>
</dbReference>
<dbReference type="GO" id="GO:0004527">
    <property type="term" value="F:exonuclease activity"/>
    <property type="evidence" value="ECO:0007669"/>
    <property type="project" value="UniProtKB-KW"/>
</dbReference>
<proteinExistence type="predicted"/>
<dbReference type="Pfam" id="PF14520">
    <property type="entry name" value="HHH_5"/>
    <property type="match status" value="1"/>
</dbReference>
<sequence>MRSNEVAAQALDEMADLIAISGGDPYRVRAYEKAARSVGGYQLDIDTLDRKGLMAIPAVGAHTADRLLELRRTGHIAMLDELHAQLPAGLRALLGIPGFGPRRAHQVYEELGISSLPELMTALDEQRLRTLAGWGETSEHNLAQSIRRMQQASERIPLAVARNIAEDLLARLRQLPQVSRADYAGSLRRMRDTVGDIDLLAAADDDPDSVMASFCALPLVDRVLAHGPTKSSILTAHGVQVDLRVVPTAAWGAALLYFTGSKSHNVHIRELAVRAGLKLSEYGLFTPESDRPRAAATEHQIYRALGLDWIPPTLREDRGEIEAAAAGRLPHLVEIADLAGDLHIHTDLTDGLASAADMIAAAARRGYRYCAITDHAPLLAMQRMTRDKALAQRRELRELAPHYDIEVLHGSELNIAADGSLDWDDEFLSGFDILIASVHSHFDQSASAMTSRLITAIEHPLVNIIGHPSTRIIGRRPPIEFDADAVFAAAARTGTALEINAFPDRLDLGEDLIARARGHGVVFAIDTDAHAVPHLDHMRYGIATAQRGWVEPSEVINTWPVSRLRRFLAKGRPSAVRVMPRGARDGTRSARGKPDGRTGERRQPR</sequence>
<protein>
    <submittedName>
        <fullName evidence="6">DNA polymerase/3'-5' exonuclease PolX</fullName>
    </submittedName>
</protein>
<dbReference type="PIRSF" id="PIRSF005047">
    <property type="entry name" value="UCP005047_YshC"/>
    <property type="match status" value="1"/>
</dbReference>
<dbReference type="NCBIfam" id="NF006375">
    <property type="entry name" value="PRK08609.1"/>
    <property type="match status" value="1"/>
</dbReference>
<dbReference type="PANTHER" id="PTHR36928:SF1">
    <property type="entry name" value="PHOSPHATASE YCDX-RELATED"/>
    <property type="match status" value="1"/>
</dbReference>
<keyword evidence="2" id="KW-0548">Nucleotidyltransferase</keyword>
<dbReference type="FunFam" id="3.20.20.140:FF:000047">
    <property type="entry name" value="PHP domain-containing protein"/>
    <property type="match status" value="1"/>
</dbReference>
<dbReference type="EMBL" id="WMBB01000012">
    <property type="protein sequence ID" value="MTE16056.1"/>
    <property type="molecule type" value="Genomic_DNA"/>
</dbReference>
<dbReference type="InterPro" id="IPR010996">
    <property type="entry name" value="HHH_MUS81"/>
</dbReference>
<evidence type="ECO:0000313" key="6">
    <source>
        <dbReference type="EMBL" id="MTE16056.1"/>
    </source>
</evidence>
<evidence type="ECO:0000256" key="2">
    <source>
        <dbReference type="ARBA" id="ARBA00022695"/>
    </source>
</evidence>
<dbReference type="InterPro" id="IPR002054">
    <property type="entry name" value="DNA-dir_DNA_pol_X"/>
</dbReference>
<dbReference type="CDD" id="cd07436">
    <property type="entry name" value="PHP_PolX"/>
    <property type="match status" value="1"/>
</dbReference>
<reference evidence="6 7" key="1">
    <citation type="submission" date="2019-11" db="EMBL/GenBank/DDBJ databases">
        <title>Nocardia sp. nov. CT2-14 isolated from soil.</title>
        <authorList>
            <person name="Kanchanasin P."/>
            <person name="Tanasupawat S."/>
            <person name="Yuki M."/>
            <person name="Kudo T."/>
        </authorList>
    </citation>
    <scope>NUCLEOTIDE SEQUENCE [LARGE SCALE GENOMIC DNA]</scope>
    <source>
        <strain evidence="6 7">CT2-14</strain>
    </source>
</reference>
<dbReference type="InterPro" id="IPR022311">
    <property type="entry name" value="PolX-like"/>
</dbReference>
<dbReference type="InterPro" id="IPR027421">
    <property type="entry name" value="DNA_pol_lamdba_lyase_dom_sf"/>
</dbReference>
<dbReference type="SUPFAM" id="SSF47802">
    <property type="entry name" value="DNA polymerase beta, N-terminal domain-like"/>
    <property type="match status" value="1"/>
</dbReference>
<dbReference type="RefSeq" id="WP_154790470.1">
    <property type="nucleotide sequence ID" value="NZ_WMBB01000012.1"/>
</dbReference>
<dbReference type="SMART" id="SM00483">
    <property type="entry name" value="POLXc"/>
    <property type="match status" value="1"/>
</dbReference>
<dbReference type="InterPro" id="IPR029398">
    <property type="entry name" value="PolB_thumb"/>
</dbReference>
<dbReference type="PANTHER" id="PTHR36928">
    <property type="entry name" value="PHOSPHATASE YCDX-RELATED"/>
    <property type="match status" value="1"/>
</dbReference>
<keyword evidence="6" id="KW-0269">Exonuclease</keyword>
<dbReference type="SMART" id="SM00481">
    <property type="entry name" value="POLIIIAc"/>
    <property type="match status" value="1"/>
</dbReference>
<dbReference type="CDD" id="cd00141">
    <property type="entry name" value="NT_POLXc"/>
    <property type="match status" value="1"/>
</dbReference>
<dbReference type="InterPro" id="IPR043519">
    <property type="entry name" value="NT_sf"/>
</dbReference>
<dbReference type="SUPFAM" id="SSF81301">
    <property type="entry name" value="Nucleotidyltransferase"/>
    <property type="match status" value="1"/>
</dbReference>
<dbReference type="Gene3D" id="1.10.150.20">
    <property type="entry name" value="5' to 3' exonuclease, C-terminal subdomain"/>
    <property type="match status" value="1"/>
</dbReference>
<evidence type="ECO:0000256" key="1">
    <source>
        <dbReference type="ARBA" id="ARBA00022679"/>
    </source>
</evidence>
<name>A0A6I3L6I2_9NOCA</name>
<evidence type="ECO:0000259" key="4">
    <source>
        <dbReference type="SMART" id="SM00481"/>
    </source>
</evidence>
<dbReference type="GO" id="GO:0042578">
    <property type="term" value="F:phosphoric ester hydrolase activity"/>
    <property type="evidence" value="ECO:0007669"/>
    <property type="project" value="TreeGrafter"/>
</dbReference>
<feature type="compositionally biased region" description="Basic and acidic residues" evidence="3">
    <location>
        <begin position="582"/>
        <end position="605"/>
    </location>
</feature>
<evidence type="ECO:0000256" key="3">
    <source>
        <dbReference type="SAM" id="MobiDB-lite"/>
    </source>
</evidence>